<comment type="caution">
    <text evidence="1">The sequence shown here is derived from an EMBL/GenBank/DDBJ whole genome shotgun (WGS) entry which is preliminary data.</text>
</comment>
<sequence length="75" mass="8464">MIAEEPEYPEVAAQPFQWDVRHALESERAGLRIEPPVHIHESIRQVTLLMDSADPEDAGELEQLVSRNMDLVSNG</sequence>
<dbReference type="EMBL" id="BNEC01000005">
    <property type="protein sequence ID" value="GHI69329.1"/>
    <property type="molecule type" value="Genomic_DNA"/>
</dbReference>
<evidence type="ECO:0000313" key="1">
    <source>
        <dbReference type="EMBL" id="GHI69329.1"/>
    </source>
</evidence>
<reference evidence="2" key="1">
    <citation type="submission" date="2023-07" db="EMBL/GenBank/DDBJ databases">
        <title>Whole genome shotgun sequence of Streptomyces nojiriensis NBRC 13794.</title>
        <authorList>
            <person name="Komaki H."/>
            <person name="Tamura T."/>
        </authorList>
    </citation>
    <scope>NUCLEOTIDE SEQUENCE [LARGE SCALE GENOMIC DNA]</scope>
    <source>
        <strain evidence="2">NBRC 13794</strain>
    </source>
</reference>
<proteinExistence type="predicted"/>
<keyword evidence="2" id="KW-1185">Reference proteome</keyword>
<organism evidence="1 2">
    <name type="scientific">Streptomyces nojiriensis</name>
    <dbReference type="NCBI Taxonomy" id="66374"/>
    <lineage>
        <taxon>Bacteria</taxon>
        <taxon>Bacillati</taxon>
        <taxon>Actinomycetota</taxon>
        <taxon>Actinomycetes</taxon>
        <taxon>Kitasatosporales</taxon>
        <taxon>Streptomycetaceae</taxon>
        <taxon>Streptomyces</taxon>
    </lineage>
</organism>
<accession>A0ABQ3SMG9</accession>
<protein>
    <submittedName>
        <fullName evidence="1">Uncharacterized protein</fullName>
    </submittedName>
</protein>
<gene>
    <name evidence="1" type="ORF">Snoj_32470</name>
</gene>
<name>A0ABQ3SMG9_9ACTN</name>
<dbReference type="Proteomes" id="UP000613974">
    <property type="component" value="Unassembled WGS sequence"/>
</dbReference>
<evidence type="ECO:0000313" key="2">
    <source>
        <dbReference type="Proteomes" id="UP000613974"/>
    </source>
</evidence>